<dbReference type="GO" id="GO:0008270">
    <property type="term" value="F:zinc ion binding"/>
    <property type="evidence" value="ECO:0007669"/>
    <property type="project" value="UniProtKB-KW"/>
</dbReference>
<dbReference type="Pfam" id="PF04434">
    <property type="entry name" value="SWIM"/>
    <property type="match status" value="1"/>
</dbReference>
<sequence length="212" mass="23813">MTLIEPHTDTRKTALAPDLRRLDDRAARAWTERMAVRPLGEGRYAVDAESGATYVVDLPERSCTCPDNRIRHQHCKHLRRVAIEITSHRVPPPGKTLARCDSCEAETFVEEDAPGPHLCPACNLEPGDVVFDRETGDRLVVRAVTDRRADEVAIDAADTTVADYPTNEGYPTDDLVVEASYLSDVTRRRTRDRRYSFPLSRLELADDAELVQ</sequence>
<keyword evidence="1" id="KW-0862">Zinc</keyword>
<evidence type="ECO:0000313" key="4">
    <source>
        <dbReference type="Proteomes" id="UP000199062"/>
    </source>
</evidence>
<gene>
    <name evidence="3" type="ORF">SAMN05216559_0087</name>
</gene>
<name>A0A1I6K2F8_9EURY</name>
<keyword evidence="1" id="KW-0479">Metal-binding</keyword>
<dbReference type="AlphaFoldDB" id="A0A1I6K2F8"/>
<accession>A0A1I6K2F8</accession>
<evidence type="ECO:0000259" key="2">
    <source>
        <dbReference type="PROSITE" id="PS50966"/>
    </source>
</evidence>
<dbReference type="EMBL" id="FOZK01000001">
    <property type="protein sequence ID" value="SFR85429.1"/>
    <property type="molecule type" value="Genomic_DNA"/>
</dbReference>
<protein>
    <recommendedName>
        <fullName evidence="2">SWIM-type domain-containing protein</fullName>
    </recommendedName>
</protein>
<keyword evidence="1" id="KW-0863">Zinc-finger</keyword>
<organism evidence="3 4">
    <name type="scientific">Halomicrobium zhouii</name>
    <dbReference type="NCBI Taxonomy" id="767519"/>
    <lineage>
        <taxon>Archaea</taxon>
        <taxon>Methanobacteriati</taxon>
        <taxon>Methanobacteriota</taxon>
        <taxon>Stenosarchaea group</taxon>
        <taxon>Halobacteria</taxon>
        <taxon>Halobacteriales</taxon>
        <taxon>Haloarculaceae</taxon>
        <taxon>Halomicrobium</taxon>
    </lineage>
</organism>
<dbReference type="Proteomes" id="UP000199062">
    <property type="component" value="Unassembled WGS sequence"/>
</dbReference>
<feature type="domain" description="SWIM-type" evidence="2">
    <location>
        <begin position="54"/>
        <end position="86"/>
    </location>
</feature>
<dbReference type="RefSeq" id="WP_089812827.1">
    <property type="nucleotide sequence ID" value="NZ_FOZK01000001.1"/>
</dbReference>
<dbReference type="OrthoDB" id="166762at2157"/>
<reference evidence="3 4" key="1">
    <citation type="submission" date="2016-10" db="EMBL/GenBank/DDBJ databases">
        <authorList>
            <person name="de Groot N.N."/>
        </authorList>
    </citation>
    <scope>NUCLEOTIDE SEQUENCE [LARGE SCALE GENOMIC DNA]</scope>
    <source>
        <strain evidence="3 4">CGMCC 1.10457</strain>
    </source>
</reference>
<evidence type="ECO:0000256" key="1">
    <source>
        <dbReference type="PROSITE-ProRule" id="PRU00325"/>
    </source>
</evidence>
<dbReference type="PROSITE" id="PS50966">
    <property type="entry name" value="ZF_SWIM"/>
    <property type="match status" value="1"/>
</dbReference>
<proteinExistence type="predicted"/>
<dbReference type="InterPro" id="IPR007527">
    <property type="entry name" value="Znf_SWIM"/>
</dbReference>
<keyword evidence="4" id="KW-1185">Reference proteome</keyword>
<evidence type="ECO:0000313" key="3">
    <source>
        <dbReference type="EMBL" id="SFR85429.1"/>
    </source>
</evidence>